<comment type="subcellular location">
    <subcellularLocation>
        <location evidence="1">Bud neck</location>
    </subcellularLocation>
</comment>
<keyword evidence="4" id="KW-0723">Serine/threonine-protein kinase</keyword>
<keyword evidence="15" id="KW-1185">Reference proteome</keyword>
<evidence type="ECO:0000313" key="15">
    <source>
        <dbReference type="Proteomes" id="UP000289152"/>
    </source>
</evidence>
<dbReference type="Proteomes" id="UP000289152">
    <property type="component" value="Unassembled WGS sequence"/>
</dbReference>
<reference evidence="14 15" key="1">
    <citation type="submission" date="2016-06" db="EMBL/GenBank/DDBJ databases">
        <title>Evolution of pathogenesis and genome organization in the Tremellales.</title>
        <authorList>
            <person name="Cuomo C."/>
            <person name="Litvintseva A."/>
            <person name="Heitman J."/>
            <person name="Chen Y."/>
            <person name="Sun S."/>
            <person name="Springer D."/>
            <person name="Dromer F."/>
            <person name="Young S."/>
            <person name="Zeng Q."/>
            <person name="Chapman S."/>
            <person name="Gujja S."/>
            <person name="Saif S."/>
            <person name="Birren B."/>
        </authorList>
    </citation>
    <scope>NUCLEOTIDE SEQUENCE [LARGE SCALE GENOMIC DNA]</scope>
    <source>
        <strain evidence="14 15">ATCC 28783</strain>
    </source>
</reference>
<dbReference type="InterPro" id="IPR011009">
    <property type="entry name" value="Kinase-like_dom_sf"/>
</dbReference>
<dbReference type="OrthoDB" id="193931at2759"/>
<evidence type="ECO:0000256" key="12">
    <source>
        <dbReference type="SAM" id="MobiDB-lite"/>
    </source>
</evidence>
<dbReference type="GO" id="GO:0005935">
    <property type="term" value="C:cellular bud neck"/>
    <property type="evidence" value="ECO:0007669"/>
    <property type="project" value="UniProtKB-SubCell"/>
</dbReference>
<evidence type="ECO:0000256" key="2">
    <source>
        <dbReference type="ARBA" id="ARBA00010791"/>
    </source>
</evidence>
<evidence type="ECO:0000256" key="9">
    <source>
        <dbReference type="ARBA" id="ARBA00022840"/>
    </source>
</evidence>
<feature type="compositionally biased region" description="Polar residues" evidence="12">
    <location>
        <begin position="757"/>
        <end position="787"/>
    </location>
</feature>
<comment type="similarity">
    <text evidence="2">Belongs to the protein kinase superfamily. CAMK Ser/Thr protein kinase family. NIM1 subfamily.</text>
</comment>
<feature type="region of interest" description="Disordered" evidence="12">
    <location>
        <begin position="710"/>
        <end position="897"/>
    </location>
</feature>
<dbReference type="GO" id="GO:0005940">
    <property type="term" value="C:septin ring"/>
    <property type="evidence" value="ECO:0007669"/>
    <property type="project" value="UniProtKB-ARBA"/>
</dbReference>
<sequence length="1116" mass="122164">MPPVRVQHNGAPLPYPIPFPTSFHKPPPRQHNHSAYITYDHPNHKNRHGSSSQPEEPDNPPSPPKVRYHRRGPTRFEKEAAATGGKVAADMPGDPKVIGPWNIGRTIGKGACGRVKIAKHQRTGVYAAVKIIQKTKVTSKGQPEMSSTATDQPVLGIEREIVIMKLLEHPNVMGLYDVWETSKELFLILEYVEGGELFDYLVSKGRLHPDEASHYFQQIISAVDYCHRFNICHRDLKPENILLDANRNVKIADFGMAALEYKGKMLETSCGSPHYASPEIVSGHQYHGAASDIWSCGIILFALLTGRLPFDDENIRILLGKVKNGRYSLPEDMVSDAKNLIVRMLVTEPERRISMRDIINHPFCRRRVATGSGRHLRAVEPPRLDRIDMGIRSIHNLDKDIVQNLQALFKHTPAIRLLHSLLTPGKTWEKSFYWLLMQYRERRLENYNPEDNACNSNPDMRQVDIRGFEGLLSRSKDGSDDDGIAGIPRHVLEYIQAHYNAVYGSQYSTPSSEFVTKPLAVAERQTSVSAPKADVNTRPHAHTPGQTHGIKSKRTADAERTKVGKHPKPTRAAPPAPETPRTGATAPAGPRPPRSAPVSPRGTIRGVQPPAPSTVQPADPRHPKITVQRATPQGDTTNGLGLGVNMPPPTPSPMSAGMKNVQKLEAAMVKLGQLGVGEKIAVPQVQDVALQKFFQDIADQLMLIGSTSPRSSIISVSGSPSITLTPSPSPSPSPVAESRMADSPNSLSPVAPARVATTPTSPAQSQDLSKSVPLTQVQPVRKTSGSAQAAPKLPGSQPATISPAGGRPMPLRTYTEQVPKQERPESSRRRSYFGDASLRANIVSATPGPPPKSQYEMSQGKGNRMSPKKTTEKLGRKASTTEKRKSRPAPLDLTDAMPKMTNSLLSPGNSPYLATPNTLPGSPLMVGMPSDAMKGSWFSNLFSWKPATYTLLCAADCKTTRAECKKLLDSFGAAVVVEDADGWGVLKCRVDEIRDISGINIPKAVRFRIEFLPHANWKDDFPKSDSPRPSTIRKPPPSPGSTFPRTSMTMVQEKGALSAFRAVYARIRAEWRLEAGLNSPHPTQISKFPGSPGAPLTPEEAHMMIGLDMWSTHGQT</sequence>
<accession>A0A4Q1BFB1</accession>
<dbReference type="InterPro" id="IPR008271">
    <property type="entry name" value="Ser/Thr_kinase_AS"/>
</dbReference>
<dbReference type="GO" id="GO:0035556">
    <property type="term" value="P:intracellular signal transduction"/>
    <property type="evidence" value="ECO:0007669"/>
    <property type="project" value="TreeGrafter"/>
</dbReference>
<feature type="compositionally biased region" description="Polar residues" evidence="12">
    <location>
        <begin position="628"/>
        <end position="639"/>
    </location>
</feature>
<keyword evidence="5" id="KW-0597">Phosphoprotein</keyword>
<evidence type="ECO:0000256" key="4">
    <source>
        <dbReference type="ARBA" id="ARBA00022527"/>
    </source>
</evidence>
<feature type="region of interest" description="Disordered" evidence="12">
    <location>
        <begin position="1"/>
        <end position="70"/>
    </location>
</feature>
<comment type="catalytic activity">
    <reaction evidence="11">
        <text>L-seryl-[protein] + ATP = O-phospho-L-seryl-[protein] + ADP + H(+)</text>
        <dbReference type="Rhea" id="RHEA:17989"/>
        <dbReference type="Rhea" id="RHEA-COMP:9863"/>
        <dbReference type="Rhea" id="RHEA-COMP:11604"/>
        <dbReference type="ChEBI" id="CHEBI:15378"/>
        <dbReference type="ChEBI" id="CHEBI:29999"/>
        <dbReference type="ChEBI" id="CHEBI:30616"/>
        <dbReference type="ChEBI" id="CHEBI:83421"/>
        <dbReference type="ChEBI" id="CHEBI:456216"/>
        <dbReference type="EC" id="2.7.11.1"/>
    </reaction>
</comment>
<dbReference type="InterPro" id="IPR000719">
    <property type="entry name" value="Prot_kinase_dom"/>
</dbReference>
<feature type="compositionally biased region" description="Low complexity" evidence="12">
    <location>
        <begin position="710"/>
        <end position="726"/>
    </location>
</feature>
<keyword evidence="8 14" id="KW-0418">Kinase</keyword>
<dbReference type="AlphaFoldDB" id="A0A4Q1BFB1"/>
<dbReference type="PANTHER" id="PTHR24346:SF110">
    <property type="entry name" value="NON-SPECIFIC SERINE_THREONINE PROTEIN KINASE"/>
    <property type="match status" value="1"/>
</dbReference>
<evidence type="ECO:0000256" key="10">
    <source>
        <dbReference type="ARBA" id="ARBA00047899"/>
    </source>
</evidence>
<evidence type="ECO:0000256" key="1">
    <source>
        <dbReference type="ARBA" id="ARBA00004266"/>
    </source>
</evidence>
<dbReference type="Pfam" id="PF00069">
    <property type="entry name" value="Pkinase"/>
    <property type="match status" value="1"/>
</dbReference>
<evidence type="ECO:0000256" key="7">
    <source>
        <dbReference type="ARBA" id="ARBA00022741"/>
    </source>
</evidence>
<dbReference type="EC" id="2.7.11.1" evidence="3"/>
<dbReference type="SMART" id="SM00220">
    <property type="entry name" value="S_TKc"/>
    <property type="match status" value="1"/>
</dbReference>
<feature type="compositionally biased region" description="Basic and acidic residues" evidence="12">
    <location>
        <begin position="819"/>
        <end position="828"/>
    </location>
</feature>
<dbReference type="CDD" id="cd14081">
    <property type="entry name" value="STKc_BRSK1_2"/>
    <property type="match status" value="1"/>
</dbReference>
<evidence type="ECO:0000256" key="8">
    <source>
        <dbReference type="ARBA" id="ARBA00022777"/>
    </source>
</evidence>
<dbReference type="PROSITE" id="PS50011">
    <property type="entry name" value="PROTEIN_KINASE_DOM"/>
    <property type="match status" value="1"/>
</dbReference>
<dbReference type="Gene3D" id="1.10.510.10">
    <property type="entry name" value="Transferase(Phosphotransferase) domain 1"/>
    <property type="match status" value="1"/>
</dbReference>
<protein>
    <recommendedName>
        <fullName evidence="3">non-specific serine/threonine protein kinase</fullName>
        <ecNumber evidence="3">2.7.11.1</ecNumber>
    </recommendedName>
</protein>
<feature type="compositionally biased region" description="Basic and acidic residues" evidence="12">
    <location>
        <begin position="869"/>
        <end position="883"/>
    </location>
</feature>
<proteinExistence type="inferred from homology"/>
<comment type="catalytic activity">
    <reaction evidence="10">
        <text>L-threonyl-[protein] + ATP = O-phospho-L-threonyl-[protein] + ADP + H(+)</text>
        <dbReference type="Rhea" id="RHEA:46608"/>
        <dbReference type="Rhea" id="RHEA-COMP:11060"/>
        <dbReference type="Rhea" id="RHEA-COMP:11605"/>
        <dbReference type="ChEBI" id="CHEBI:15378"/>
        <dbReference type="ChEBI" id="CHEBI:30013"/>
        <dbReference type="ChEBI" id="CHEBI:30616"/>
        <dbReference type="ChEBI" id="CHEBI:61977"/>
        <dbReference type="ChEBI" id="CHEBI:456216"/>
        <dbReference type="EC" id="2.7.11.1"/>
    </reaction>
</comment>
<dbReference type="GO" id="GO:0005524">
    <property type="term" value="F:ATP binding"/>
    <property type="evidence" value="ECO:0007669"/>
    <property type="project" value="UniProtKB-KW"/>
</dbReference>
<keyword evidence="6" id="KW-0808">Transferase</keyword>
<feature type="domain" description="Protein kinase" evidence="13">
    <location>
        <begin position="101"/>
        <end position="364"/>
    </location>
</feature>
<dbReference type="GO" id="GO:0004674">
    <property type="term" value="F:protein serine/threonine kinase activity"/>
    <property type="evidence" value="ECO:0007669"/>
    <property type="project" value="UniProtKB-KW"/>
</dbReference>
<dbReference type="EMBL" id="SDIL01000097">
    <property type="protein sequence ID" value="RXK36435.1"/>
    <property type="molecule type" value="Genomic_DNA"/>
</dbReference>
<evidence type="ECO:0000256" key="3">
    <source>
        <dbReference type="ARBA" id="ARBA00012513"/>
    </source>
</evidence>
<dbReference type="VEuPathDB" id="FungiDB:TREMEDRAFT_30370"/>
<evidence type="ECO:0000256" key="11">
    <source>
        <dbReference type="ARBA" id="ARBA00048679"/>
    </source>
</evidence>
<feature type="region of interest" description="Disordered" evidence="12">
    <location>
        <begin position="1020"/>
        <end position="1046"/>
    </location>
</feature>
<keyword evidence="7" id="KW-0547">Nucleotide-binding</keyword>
<organism evidence="14 15">
    <name type="scientific">Tremella mesenterica</name>
    <name type="common">Jelly fungus</name>
    <dbReference type="NCBI Taxonomy" id="5217"/>
    <lineage>
        <taxon>Eukaryota</taxon>
        <taxon>Fungi</taxon>
        <taxon>Dikarya</taxon>
        <taxon>Basidiomycota</taxon>
        <taxon>Agaricomycotina</taxon>
        <taxon>Tremellomycetes</taxon>
        <taxon>Tremellales</taxon>
        <taxon>Tremellaceae</taxon>
        <taxon>Tremella</taxon>
    </lineage>
</organism>
<dbReference type="FunFam" id="1.10.510.10:FF:000394">
    <property type="entry name" value="Serine/threonine-protein kinase HSL1"/>
    <property type="match status" value="1"/>
</dbReference>
<keyword evidence="9" id="KW-0067">ATP-binding</keyword>
<dbReference type="SUPFAM" id="SSF56112">
    <property type="entry name" value="Protein kinase-like (PK-like)"/>
    <property type="match status" value="1"/>
</dbReference>
<evidence type="ECO:0000256" key="5">
    <source>
        <dbReference type="ARBA" id="ARBA00022553"/>
    </source>
</evidence>
<evidence type="ECO:0000259" key="13">
    <source>
        <dbReference type="PROSITE" id="PS50011"/>
    </source>
</evidence>
<dbReference type="PANTHER" id="PTHR24346">
    <property type="entry name" value="MAP/MICROTUBULE AFFINITY-REGULATING KINASE"/>
    <property type="match status" value="1"/>
</dbReference>
<dbReference type="VEuPathDB" id="FungiDB:TREMEDRAFT_11764"/>
<name>A0A4Q1BFB1_TREME</name>
<dbReference type="PROSITE" id="PS00108">
    <property type="entry name" value="PROTEIN_KINASE_ST"/>
    <property type="match status" value="1"/>
</dbReference>
<dbReference type="InParanoid" id="A0A4Q1BFB1"/>
<dbReference type="STRING" id="5217.A0A4Q1BFB1"/>
<feature type="compositionally biased region" description="Low complexity" evidence="12">
    <location>
        <begin position="579"/>
        <end position="588"/>
    </location>
</feature>
<comment type="caution">
    <text evidence="14">The sequence shown here is derived from an EMBL/GenBank/DDBJ whole genome shotgun (WGS) entry which is preliminary data.</text>
</comment>
<feature type="region of interest" description="Disordered" evidence="12">
    <location>
        <begin position="525"/>
        <end position="640"/>
    </location>
</feature>
<evidence type="ECO:0000313" key="14">
    <source>
        <dbReference type="EMBL" id="RXK36435.1"/>
    </source>
</evidence>
<gene>
    <name evidence="14" type="ORF">M231_06279</name>
</gene>
<evidence type="ECO:0000256" key="6">
    <source>
        <dbReference type="ARBA" id="ARBA00022679"/>
    </source>
</evidence>